<proteinExistence type="predicted"/>
<sequence length="642" mass="67157">MKKLALISLPLLLAACGGPGAPGTSSATVSASTLNVNLSSVSDTGSTTYTFTNRAGAHETIINTATLTWTDEATKTEKSATVNIPSLTLPAGLTCPAATTPTAACNFNDPATTYADRTLTRTIDNGELFRKVLADNPSVTNLPVDVKFGNTANTLGFSFTSTASTTGGGTGGPGTPTTPVAKPPAPVLTINTLGSGPFSGTLSVTVSGNFDAVSTVDKVILEVTDPSGNINNTSYVSTSASATFSLDTSKYKDGNLKLKVIALSKEGLRGETSSQTVQISNISAPAFEILSPSAGAIITGPTTVRVQVREGNTPFTLQTLSGNDNVRLDVRDFRGQIIKTDYGTVQQTSPGVLEAFIPLDLIGPNFSSNSYALEISAVAQLSNGANITLSAGTQISTQVNDNKPPALQVLMPAYINDPYTNQNVRGILSRFSALMVQASDDNSVSSLRIDFTCDEATKTSTQVCPRAPYSFNFPVRLAGIIQRVFDIGALMDAQPYVQNGNYTLRVTAFDGQNANIQEFPVRVSRDAVDSTIPGLGTMVETTTVPDLTSGALNPSSATWAIPGAPTHPYRLAVLAYDGAANQAVEIPTRTSLSPEVPAGTPITRTQGFSDVGIYRIDYIVEDLTTGVTRYYQGGAVAVKKNP</sequence>
<feature type="chain" id="PRO_5031145659" evidence="1">
    <location>
        <begin position="22"/>
        <end position="642"/>
    </location>
</feature>
<comment type="caution">
    <text evidence="2">The sequence shown here is derived from an EMBL/GenBank/DDBJ whole genome shotgun (WGS) entry which is preliminary data.</text>
</comment>
<reference evidence="2 3" key="1">
    <citation type="submission" date="2020-08" db="EMBL/GenBank/DDBJ databases">
        <title>Genomic Encyclopedia of Type Strains, Phase IV (KMG-IV): sequencing the most valuable type-strain genomes for metagenomic binning, comparative biology and taxonomic classification.</title>
        <authorList>
            <person name="Goeker M."/>
        </authorList>
    </citation>
    <scope>NUCLEOTIDE SEQUENCE [LARGE SCALE GENOMIC DNA]</scope>
    <source>
        <strain evidence="2 3">DSM 27939</strain>
    </source>
</reference>
<keyword evidence="3" id="KW-1185">Reference proteome</keyword>
<gene>
    <name evidence="2" type="ORF">HNQ08_000898</name>
</gene>
<protein>
    <submittedName>
        <fullName evidence="2">Uncharacterized protein</fullName>
    </submittedName>
</protein>
<evidence type="ECO:0000313" key="2">
    <source>
        <dbReference type="EMBL" id="MBB5361813.1"/>
    </source>
</evidence>
<dbReference type="Proteomes" id="UP000552709">
    <property type="component" value="Unassembled WGS sequence"/>
</dbReference>
<dbReference type="AlphaFoldDB" id="A0A7W8NEI2"/>
<accession>A0A7W8NEI2</accession>
<feature type="signal peptide" evidence="1">
    <location>
        <begin position="1"/>
        <end position="21"/>
    </location>
</feature>
<keyword evidence="1" id="KW-0732">Signal</keyword>
<evidence type="ECO:0000256" key="1">
    <source>
        <dbReference type="SAM" id="SignalP"/>
    </source>
</evidence>
<evidence type="ECO:0000313" key="3">
    <source>
        <dbReference type="Proteomes" id="UP000552709"/>
    </source>
</evidence>
<dbReference type="PROSITE" id="PS51257">
    <property type="entry name" value="PROKAR_LIPOPROTEIN"/>
    <property type="match status" value="1"/>
</dbReference>
<dbReference type="EMBL" id="JACHFL010000002">
    <property type="protein sequence ID" value="MBB5361813.1"/>
    <property type="molecule type" value="Genomic_DNA"/>
</dbReference>
<name>A0A7W8NEI2_9DEIO</name>
<organism evidence="2 3">
    <name type="scientific">Deinococcus humi</name>
    <dbReference type="NCBI Taxonomy" id="662880"/>
    <lineage>
        <taxon>Bacteria</taxon>
        <taxon>Thermotogati</taxon>
        <taxon>Deinococcota</taxon>
        <taxon>Deinococci</taxon>
        <taxon>Deinococcales</taxon>
        <taxon>Deinococcaceae</taxon>
        <taxon>Deinococcus</taxon>
    </lineage>
</organism>
<dbReference type="RefSeq" id="WP_184127893.1">
    <property type="nucleotide sequence ID" value="NZ_JACHFL010000002.1"/>
</dbReference>